<evidence type="ECO:0000256" key="6">
    <source>
        <dbReference type="ARBA" id="ARBA00022692"/>
    </source>
</evidence>
<dbReference type="RefSeq" id="WP_043800047.1">
    <property type="nucleotide sequence ID" value="NZ_AVCH01000013.1"/>
</dbReference>
<evidence type="ECO:0000256" key="5">
    <source>
        <dbReference type="ARBA" id="ARBA00022519"/>
    </source>
</evidence>
<dbReference type="InterPro" id="IPR005628">
    <property type="entry name" value="GspK"/>
</dbReference>
<protein>
    <recommendedName>
        <fullName evidence="11">T2SS protein K first SAM-like domain-containing protein</fullName>
    </recommendedName>
</protein>
<keyword evidence="13" id="KW-1185">Reference proteome</keyword>
<evidence type="ECO:0000256" key="8">
    <source>
        <dbReference type="ARBA" id="ARBA00022989"/>
    </source>
</evidence>
<dbReference type="PATRIC" id="fig|1384054.3.peg.343"/>
<dbReference type="PANTHER" id="PTHR38831">
    <property type="entry name" value="TYPE II SECRETION SYSTEM PROTEIN K"/>
    <property type="match status" value="1"/>
</dbReference>
<feature type="transmembrane region" description="Helical" evidence="10">
    <location>
        <begin position="12"/>
        <end position="34"/>
    </location>
</feature>
<comment type="subcellular location">
    <subcellularLocation>
        <location evidence="1">Cell inner membrane</location>
    </subcellularLocation>
</comment>
<evidence type="ECO:0000256" key="3">
    <source>
        <dbReference type="ARBA" id="ARBA00022448"/>
    </source>
</evidence>
<dbReference type="InterPro" id="IPR038072">
    <property type="entry name" value="GspK_central_sf"/>
</dbReference>
<keyword evidence="8 10" id="KW-1133">Transmembrane helix</keyword>
<dbReference type="PANTHER" id="PTHR38831:SF2">
    <property type="entry name" value="TYPE II SECRETION SYSTEM PROTEIN K"/>
    <property type="match status" value="1"/>
</dbReference>
<dbReference type="GO" id="GO:0005886">
    <property type="term" value="C:plasma membrane"/>
    <property type="evidence" value="ECO:0007669"/>
    <property type="project" value="UniProtKB-SubCell"/>
</dbReference>
<dbReference type="GO" id="GO:0009306">
    <property type="term" value="P:protein secretion"/>
    <property type="evidence" value="ECO:0007669"/>
    <property type="project" value="InterPro"/>
</dbReference>
<keyword evidence="6 10" id="KW-0812">Transmembrane</keyword>
<proteinExistence type="inferred from homology"/>
<keyword evidence="4" id="KW-1003">Cell membrane</keyword>
<evidence type="ECO:0000313" key="13">
    <source>
        <dbReference type="Proteomes" id="UP000029392"/>
    </source>
</evidence>
<dbReference type="SUPFAM" id="SSF158544">
    <property type="entry name" value="GspK insert domain-like"/>
    <property type="match status" value="1"/>
</dbReference>
<dbReference type="InterPro" id="IPR049031">
    <property type="entry name" value="T2SSK_SAM-like_1st"/>
</dbReference>
<dbReference type="OrthoDB" id="6388271at2"/>
<keyword evidence="9 10" id="KW-0472">Membrane</keyword>
<organism evidence="12 13">
    <name type="scientific">Arenimonas malthae CC-JY-1</name>
    <dbReference type="NCBI Taxonomy" id="1384054"/>
    <lineage>
        <taxon>Bacteria</taxon>
        <taxon>Pseudomonadati</taxon>
        <taxon>Pseudomonadota</taxon>
        <taxon>Gammaproteobacteria</taxon>
        <taxon>Lysobacterales</taxon>
        <taxon>Lysobacteraceae</taxon>
        <taxon>Arenimonas</taxon>
    </lineage>
</organism>
<dbReference type="Gene3D" id="1.10.40.60">
    <property type="entry name" value="EpsJ-like"/>
    <property type="match status" value="1"/>
</dbReference>
<evidence type="ECO:0000256" key="10">
    <source>
        <dbReference type="SAM" id="Phobius"/>
    </source>
</evidence>
<evidence type="ECO:0000259" key="11">
    <source>
        <dbReference type="Pfam" id="PF21687"/>
    </source>
</evidence>
<dbReference type="eggNOG" id="COG3156">
    <property type="taxonomic scope" value="Bacteria"/>
</dbReference>
<evidence type="ECO:0000256" key="2">
    <source>
        <dbReference type="ARBA" id="ARBA00007246"/>
    </source>
</evidence>
<dbReference type="EMBL" id="AVCH01000013">
    <property type="protein sequence ID" value="KFN52008.1"/>
    <property type="molecule type" value="Genomic_DNA"/>
</dbReference>
<dbReference type="STRING" id="1384054.N790_13120"/>
<evidence type="ECO:0000256" key="1">
    <source>
        <dbReference type="ARBA" id="ARBA00004533"/>
    </source>
</evidence>
<evidence type="ECO:0000256" key="9">
    <source>
        <dbReference type="ARBA" id="ARBA00023136"/>
    </source>
</evidence>
<evidence type="ECO:0000256" key="7">
    <source>
        <dbReference type="ARBA" id="ARBA00022927"/>
    </source>
</evidence>
<evidence type="ECO:0000256" key="4">
    <source>
        <dbReference type="ARBA" id="ARBA00022475"/>
    </source>
</evidence>
<name>A0A091BH29_9GAMM</name>
<reference evidence="12 13" key="1">
    <citation type="submission" date="2013-09" db="EMBL/GenBank/DDBJ databases">
        <title>Genome sequencing of Arenimonas malthae.</title>
        <authorList>
            <person name="Chen F."/>
            <person name="Wang G."/>
        </authorList>
    </citation>
    <scope>NUCLEOTIDE SEQUENCE [LARGE SCALE GENOMIC DNA]</scope>
    <source>
        <strain evidence="12 13">CC-JY-1</strain>
    </source>
</reference>
<dbReference type="AlphaFoldDB" id="A0A091BH29"/>
<gene>
    <name evidence="12" type="ORF">N790_13120</name>
</gene>
<keyword evidence="7" id="KW-0653">Protein transport</keyword>
<keyword evidence="3" id="KW-0813">Transport</keyword>
<keyword evidence="5" id="KW-0997">Cell inner membrane</keyword>
<comment type="caution">
    <text evidence="12">The sequence shown here is derived from an EMBL/GenBank/DDBJ whole genome shotgun (WGS) entry which is preliminary data.</text>
</comment>
<feature type="domain" description="T2SS protein K first SAM-like" evidence="11">
    <location>
        <begin position="137"/>
        <end position="206"/>
    </location>
</feature>
<sequence>MASSRKQDGFVLAVTLWLLAGIAIVVALVTLWSLDQVQDAQRDRDQAEDQLALFSTRETVVYLAATRDMTVAGLPVQGLSAEQRVARTLSEFGGLRRDPVGGELRLDDSAYQGLGGTTFSVQDEAGLYPVVWPDAMRLDRLLETQGVPDKQRPRLRDALLDYIDEDSLRHLHGAEKREYERAGRPPPPNRRLLLPMELERVLGWDKLPPETRGALQSVTTTFYAGALNLNTAPASLLPTLLNGCPRTCDTLMAQRRDRPFRSAVELQALLGVQLPGDDMVEYRFAPSDTLRLTVWGRTGAAMRIHVRLTPLADKRAPWTILAAYPVARPSLDDAPRPIDSALFADAETDRP</sequence>
<evidence type="ECO:0000313" key="12">
    <source>
        <dbReference type="EMBL" id="KFN52008.1"/>
    </source>
</evidence>
<dbReference type="Pfam" id="PF21687">
    <property type="entry name" value="T2SSK_1st"/>
    <property type="match status" value="1"/>
</dbReference>
<comment type="similarity">
    <text evidence="2">Belongs to the GSP K family.</text>
</comment>
<accession>A0A091BH29</accession>
<dbReference type="Proteomes" id="UP000029392">
    <property type="component" value="Unassembled WGS sequence"/>
</dbReference>